<evidence type="ECO:0000313" key="3">
    <source>
        <dbReference type="Proteomes" id="UP000631181"/>
    </source>
</evidence>
<gene>
    <name evidence="2" type="ORF">PECM_006505</name>
</gene>
<dbReference type="OrthoDB" id="5425892at2759"/>
<feature type="compositionally biased region" description="Polar residues" evidence="1">
    <location>
        <begin position="1"/>
        <end position="11"/>
    </location>
</feature>
<reference evidence="2" key="1">
    <citation type="journal article" date="2020" name="Front. Microbiol.">
        <title>Gene regulatory networks of Penicillium echinulatum 2HH and Penicillium oxalicum 114-2 inferred by a computational biology approach.</title>
        <authorList>
            <person name="Lenz A.R."/>
            <person name="Galan-Vasquez E."/>
            <person name="Balbinot E."/>
            <person name="De Abreu F.P."/>
            <person name="De Oliveira N.S."/>
            <person name="Da Rosa L.O."/>
            <person name="De Avila E Silva S."/>
            <person name="Camassola M."/>
            <person name="Dillon A.J.P."/>
            <person name="Perez-Rueda E."/>
        </authorList>
    </citation>
    <scope>NUCLEOTIDE SEQUENCE</scope>
    <source>
        <strain evidence="2">S1M29</strain>
    </source>
</reference>
<feature type="compositionally biased region" description="Basic and acidic residues" evidence="1">
    <location>
        <begin position="47"/>
        <end position="66"/>
    </location>
</feature>
<dbReference type="EMBL" id="WIWV01000094">
    <property type="protein sequence ID" value="KAF7714157.1"/>
    <property type="molecule type" value="Genomic_DNA"/>
</dbReference>
<dbReference type="AlphaFoldDB" id="A0A8J8WHB3"/>
<evidence type="ECO:0000256" key="1">
    <source>
        <dbReference type="SAM" id="MobiDB-lite"/>
    </source>
</evidence>
<feature type="region of interest" description="Disordered" evidence="1">
    <location>
        <begin position="1"/>
        <end position="86"/>
    </location>
</feature>
<dbReference type="Proteomes" id="UP000631181">
    <property type="component" value="Unassembled WGS sequence"/>
</dbReference>
<evidence type="ECO:0000313" key="2">
    <source>
        <dbReference type="EMBL" id="KAF7714157.1"/>
    </source>
</evidence>
<sequence>MQSSMENQSMPDRTRENPSASAPFADQDTLHRPPPTADSVSQQSWKPKFDRRQSWNHEDQKHELQERLLNLEPARETGFSETGREA</sequence>
<organism evidence="2 3">
    <name type="scientific">Penicillium ucsense</name>
    <dbReference type="NCBI Taxonomy" id="2839758"/>
    <lineage>
        <taxon>Eukaryota</taxon>
        <taxon>Fungi</taxon>
        <taxon>Dikarya</taxon>
        <taxon>Ascomycota</taxon>
        <taxon>Pezizomycotina</taxon>
        <taxon>Eurotiomycetes</taxon>
        <taxon>Eurotiomycetidae</taxon>
        <taxon>Eurotiales</taxon>
        <taxon>Aspergillaceae</taxon>
        <taxon>Penicillium</taxon>
    </lineage>
</organism>
<keyword evidence="3" id="KW-1185">Reference proteome</keyword>
<comment type="caution">
    <text evidence="2">The sequence shown here is derived from an EMBL/GenBank/DDBJ whole genome shotgun (WGS) entry which is preliminary data.</text>
</comment>
<name>A0A8J8WHB3_9EURO</name>
<protein>
    <submittedName>
        <fullName evidence="2">Uncharacterized protein</fullName>
    </submittedName>
</protein>
<proteinExistence type="predicted"/>
<accession>A0A8J8WHB3</accession>